<dbReference type="RefSeq" id="WP_281764230.1">
    <property type="nucleotide sequence ID" value="NZ_BRVO01000001.1"/>
</dbReference>
<dbReference type="NCBIfam" id="TIGR04183">
    <property type="entry name" value="Por_Secre_tail"/>
    <property type="match status" value="1"/>
</dbReference>
<name>A0ABQ5MH17_9FLAO</name>
<evidence type="ECO:0000256" key="1">
    <source>
        <dbReference type="ARBA" id="ARBA00022729"/>
    </source>
</evidence>
<protein>
    <recommendedName>
        <fullName evidence="4">Secretion system C-terminal sorting domain-containing protein</fullName>
    </recommendedName>
</protein>
<dbReference type="EMBL" id="BRVO01000001">
    <property type="protein sequence ID" value="GLB48596.1"/>
    <property type="molecule type" value="Genomic_DNA"/>
</dbReference>
<keyword evidence="1" id="KW-0732">Signal</keyword>
<dbReference type="InterPro" id="IPR026444">
    <property type="entry name" value="Secre_tail"/>
</dbReference>
<accession>A0ABQ5MH17</accession>
<sequence length="285" mass="30652">MTKTTFKNTLSSKLARYGALTAVIGGAAEASGQIVYTDINPDEGGADVVYFLDMNNDGAPDYGFINYMSSSSIYGYTFSFDLLYGIQASSNMIIGSSMSTGSNTIGYPFVLNAGDVISSGNTNWKDNYYQLMNFNSCGSFSGMGGNANWCNETDKYIGVKFLIGTNYHYGWARFDVSNAHTWLIKDYAYNSTPGASIEAGQTSLSVQDNFVTSVNVVALHKTIALSNLPSSSAYKLISMTGQVVNSGTTKEASYVIEASNLQTGVYIVEVTDEVSGAQIRKKVTL</sequence>
<evidence type="ECO:0008006" key="4">
    <source>
        <dbReference type="Google" id="ProtNLM"/>
    </source>
</evidence>
<proteinExistence type="predicted"/>
<evidence type="ECO:0000313" key="2">
    <source>
        <dbReference type="EMBL" id="GLB48596.1"/>
    </source>
</evidence>
<evidence type="ECO:0000313" key="3">
    <source>
        <dbReference type="Proteomes" id="UP001143543"/>
    </source>
</evidence>
<gene>
    <name evidence="2" type="ORF">Y10_09640</name>
</gene>
<comment type="caution">
    <text evidence="2">The sequence shown here is derived from an EMBL/GenBank/DDBJ whole genome shotgun (WGS) entry which is preliminary data.</text>
</comment>
<reference evidence="2" key="1">
    <citation type="submission" date="2022-07" db="EMBL/GenBank/DDBJ databases">
        <title>Taxonomy of Novel Oxalotrophic and Methylotrophic Bacteria.</title>
        <authorList>
            <person name="Sahin N."/>
            <person name="Tani A."/>
        </authorList>
    </citation>
    <scope>NUCLEOTIDE SEQUENCE</scope>
    <source>
        <strain evidence="2">Y10</strain>
    </source>
</reference>
<keyword evidence="3" id="KW-1185">Reference proteome</keyword>
<dbReference type="Proteomes" id="UP001143543">
    <property type="component" value="Unassembled WGS sequence"/>
</dbReference>
<organism evidence="2 3">
    <name type="scientific">Neptunitalea lumnitzerae</name>
    <dbReference type="NCBI Taxonomy" id="2965509"/>
    <lineage>
        <taxon>Bacteria</taxon>
        <taxon>Pseudomonadati</taxon>
        <taxon>Bacteroidota</taxon>
        <taxon>Flavobacteriia</taxon>
        <taxon>Flavobacteriales</taxon>
        <taxon>Flavobacteriaceae</taxon>
        <taxon>Neptunitalea</taxon>
    </lineage>
</organism>